<dbReference type="RefSeq" id="WP_258815914.1">
    <property type="nucleotide sequence ID" value="NZ_JANUGW010000004.1"/>
</dbReference>
<keyword evidence="9 13" id="KW-1133">Transmembrane helix</keyword>
<feature type="transmembrane region" description="Helical" evidence="13">
    <location>
        <begin position="33"/>
        <end position="57"/>
    </location>
</feature>
<keyword evidence="15" id="KW-0966">Cell projection</keyword>
<feature type="compositionally biased region" description="Basic and acidic residues" evidence="14">
    <location>
        <begin position="7"/>
        <end position="25"/>
    </location>
</feature>
<feature type="transmembrane region" description="Helical" evidence="13">
    <location>
        <begin position="185"/>
        <end position="207"/>
    </location>
</feature>
<keyword evidence="6 13" id="KW-0812">Transmembrane</keyword>
<organism evidence="15 16">
    <name type="scientific">Massilia pinisoli</name>
    <dbReference type="NCBI Taxonomy" id="1772194"/>
    <lineage>
        <taxon>Bacteria</taxon>
        <taxon>Pseudomonadati</taxon>
        <taxon>Pseudomonadota</taxon>
        <taxon>Betaproteobacteria</taxon>
        <taxon>Burkholderiales</taxon>
        <taxon>Oxalobacteraceae</taxon>
        <taxon>Telluria group</taxon>
        <taxon>Massilia</taxon>
    </lineage>
</organism>
<evidence type="ECO:0000256" key="7">
    <source>
        <dbReference type="ARBA" id="ARBA00022795"/>
    </source>
</evidence>
<evidence type="ECO:0000256" key="13">
    <source>
        <dbReference type="RuleBase" id="RU364091"/>
    </source>
</evidence>
<dbReference type="Gene3D" id="3.40.1690.10">
    <property type="entry name" value="secretion proteins EscU"/>
    <property type="match status" value="1"/>
</dbReference>
<evidence type="ECO:0000256" key="10">
    <source>
        <dbReference type="ARBA" id="ARBA00023136"/>
    </source>
</evidence>
<dbReference type="InterPro" id="IPR029025">
    <property type="entry name" value="T3SS_substrate_exporter_C"/>
</dbReference>
<comment type="subcellular location">
    <subcellularLocation>
        <location evidence="1">Cell membrane</location>
        <topology evidence="1">Multi-pass membrane protein</topology>
    </subcellularLocation>
</comment>
<evidence type="ECO:0000256" key="1">
    <source>
        <dbReference type="ARBA" id="ARBA00004651"/>
    </source>
</evidence>
<gene>
    <name evidence="13 15" type="primary">flhB</name>
    <name evidence="15" type="ORF">NX784_06845</name>
</gene>
<keyword evidence="10 13" id="KW-0472">Membrane</keyword>
<comment type="caution">
    <text evidence="15">The sequence shown here is derived from an EMBL/GenBank/DDBJ whole genome shotgun (WGS) entry which is preliminary data.</text>
</comment>
<dbReference type="SUPFAM" id="SSF160544">
    <property type="entry name" value="EscU C-terminal domain-like"/>
    <property type="match status" value="1"/>
</dbReference>
<evidence type="ECO:0000256" key="4">
    <source>
        <dbReference type="ARBA" id="ARBA00022448"/>
    </source>
</evidence>
<evidence type="ECO:0000256" key="14">
    <source>
        <dbReference type="SAM" id="MobiDB-lite"/>
    </source>
</evidence>
<keyword evidence="15" id="KW-0969">Cilium</keyword>
<evidence type="ECO:0000256" key="11">
    <source>
        <dbReference type="ARBA" id="ARBA00023225"/>
    </source>
</evidence>
<feature type="region of interest" description="Disordered" evidence="14">
    <location>
        <begin position="1"/>
        <end position="25"/>
    </location>
</feature>
<keyword evidence="15" id="KW-0282">Flagellum</keyword>
<dbReference type="InterPro" id="IPR006135">
    <property type="entry name" value="T3SS_substrate_exporter"/>
</dbReference>
<keyword evidence="7 13" id="KW-1005">Bacterial flagellum biogenesis</keyword>
<evidence type="ECO:0000256" key="3">
    <source>
        <dbReference type="ARBA" id="ARBA00021622"/>
    </source>
</evidence>
<sequence length="393" mass="42484">MAEDSDAERTEPASEKRLRQAREDGDIPRSREVATFTVLMTAGAGLWMMGGGIVNTLSTTLERGLSLDREQIYNPNALIERIGADIAGVLLACLPLAGAVMLMMLASPLLIGGWNFSAKAFMPNFGKLNPMRGLGNMVSTNALIELLKAVAKTLLVGAVAWFVVLSQKDAVIGLVAEPFSSAAPHLGGLIAKAFLTMVGALGAIAILDGPYQMWHHADKLKMTRQEVIQESKESDGNPQIKGKIRQLQREMAKKRMMANVPTADVVVTNPTHFAVALKYGEGQRGAPRVVAKGADEVAAKIRELAKEHKVAMLEAPALARALYKHTDIDDEIPEALYSAVAEVLAYVYQLRAYSKGTLDQYPDRPQRLQVPPEMDPFNPASQKAGNRPGTGPH</sequence>
<comment type="function">
    <text evidence="12 13">Required for formation of the rod structure in the basal body of the flagellar apparatus. Together with FliI and FliH, may constitute the export apparatus of flagellin.</text>
</comment>
<comment type="caution">
    <text evidence="13">Lacks conserved residue(s) required for the propagation of feature annotation.</text>
</comment>
<evidence type="ECO:0000313" key="16">
    <source>
        <dbReference type="Proteomes" id="UP001204151"/>
    </source>
</evidence>
<keyword evidence="8 13" id="KW-0653">Protein transport</keyword>
<dbReference type="PRINTS" id="PR00950">
    <property type="entry name" value="TYPE3IMSPROT"/>
</dbReference>
<keyword evidence="4 13" id="KW-0813">Transport</keyword>
<feature type="region of interest" description="Disordered" evidence="14">
    <location>
        <begin position="358"/>
        <end position="393"/>
    </location>
</feature>
<dbReference type="PANTHER" id="PTHR30531:SF12">
    <property type="entry name" value="FLAGELLAR BIOSYNTHETIC PROTEIN FLHB"/>
    <property type="match status" value="1"/>
</dbReference>
<reference evidence="15 16" key="1">
    <citation type="submission" date="2022-08" db="EMBL/GenBank/DDBJ databases">
        <title>Reclassification of Massilia species as members of the genera Telluria, Duganella, Pseudoduganella, Mokoshia gen. nov. and Zemynaea gen. nov. using orthogonal and non-orthogonal genome-based approaches.</title>
        <authorList>
            <person name="Bowman J.P."/>
        </authorList>
    </citation>
    <scope>NUCLEOTIDE SEQUENCE [LARGE SCALE GENOMIC DNA]</scope>
    <source>
        <strain evidence="15 16">JCM 31316</strain>
    </source>
</reference>
<comment type="similarity">
    <text evidence="2 13">Belongs to the type III secretion exporter family.</text>
</comment>
<keyword evidence="16" id="KW-1185">Reference proteome</keyword>
<evidence type="ECO:0000313" key="15">
    <source>
        <dbReference type="EMBL" id="MCS0581304.1"/>
    </source>
</evidence>
<dbReference type="Proteomes" id="UP001204151">
    <property type="component" value="Unassembled WGS sequence"/>
</dbReference>
<dbReference type="NCBIfam" id="TIGR00328">
    <property type="entry name" value="flhB"/>
    <property type="match status" value="1"/>
</dbReference>
<evidence type="ECO:0000256" key="8">
    <source>
        <dbReference type="ARBA" id="ARBA00022927"/>
    </source>
</evidence>
<dbReference type="InterPro" id="IPR006136">
    <property type="entry name" value="FlhB"/>
</dbReference>
<dbReference type="PANTHER" id="PTHR30531">
    <property type="entry name" value="FLAGELLAR BIOSYNTHETIC PROTEIN FLHB"/>
    <property type="match status" value="1"/>
</dbReference>
<name>A0ABT1ZN26_9BURK</name>
<protein>
    <recommendedName>
        <fullName evidence="3 13">Flagellar biosynthetic protein FlhB</fullName>
    </recommendedName>
</protein>
<keyword evidence="11 13" id="KW-1006">Bacterial flagellum protein export</keyword>
<evidence type="ECO:0000256" key="9">
    <source>
        <dbReference type="ARBA" id="ARBA00022989"/>
    </source>
</evidence>
<dbReference type="EMBL" id="JANUGW010000004">
    <property type="protein sequence ID" value="MCS0581304.1"/>
    <property type="molecule type" value="Genomic_DNA"/>
</dbReference>
<feature type="transmembrane region" description="Helical" evidence="13">
    <location>
        <begin position="143"/>
        <end position="165"/>
    </location>
</feature>
<evidence type="ECO:0000256" key="6">
    <source>
        <dbReference type="ARBA" id="ARBA00022692"/>
    </source>
</evidence>
<evidence type="ECO:0000256" key="5">
    <source>
        <dbReference type="ARBA" id="ARBA00022475"/>
    </source>
</evidence>
<dbReference type="Pfam" id="PF01312">
    <property type="entry name" value="Bac_export_2"/>
    <property type="match status" value="1"/>
</dbReference>
<evidence type="ECO:0000256" key="12">
    <source>
        <dbReference type="ARBA" id="ARBA00025078"/>
    </source>
</evidence>
<accession>A0ABT1ZN26</accession>
<proteinExistence type="inferred from homology"/>
<dbReference type="Gene3D" id="6.10.250.2080">
    <property type="match status" value="1"/>
</dbReference>
<evidence type="ECO:0000256" key="2">
    <source>
        <dbReference type="ARBA" id="ARBA00010690"/>
    </source>
</evidence>
<keyword evidence="5 13" id="KW-1003">Cell membrane</keyword>